<sequence>TFSRSLSTDISTTLRITSPSLMPMTFYLPWRQVELMLEKGFSFESGSTPDTEFLTMPVAILVGMTKSSSKLWTCQPDLPLTQLIELFTKNRVHRILVLEKNLNKTGDTDDDDDEAAEPREEPKGRLVSQTDVIRFLLENNHALGPVLEISAEQIAGHALRFSDDYLDANSANRLKQSTASITINCQAWIALKKMSTTHASSVAVVDSDGGLVAEMSAADLRGINPSRIQDLARPVLVYLKAQQGGDLKRPLSCKVRFSLGQLLSGLVLNHAHRSWLVDDEDRPVGCITMSDILSVLLE</sequence>
<dbReference type="SMART" id="SM00116">
    <property type="entry name" value="CBS"/>
    <property type="match status" value="2"/>
</dbReference>
<evidence type="ECO:0000313" key="5">
    <source>
        <dbReference type="EMBL" id="KAG0003102.1"/>
    </source>
</evidence>
<dbReference type="PANTHER" id="PTHR13780">
    <property type="entry name" value="AMP-ACTIVATED PROTEIN KINASE, GAMMA REGULATORY SUBUNIT"/>
    <property type="match status" value="1"/>
</dbReference>
<dbReference type="SUPFAM" id="SSF54631">
    <property type="entry name" value="CBS-domain pair"/>
    <property type="match status" value="2"/>
</dbReference>
<dbReference type="EMBL" id="JAAAID010002885">
    <property type="protein sequence ID" value="KAG0003102.1"/>
    <property type="molecule type" value="Genomic_DNA"/>
</dbReference>
<gene>
    <name evidence="5" type="ORF">BGZ80_005850</name>
</gene>
<feature type="domain" description="CBS" evidence="4">
    <location>
        <begin position="249"/>
        <end position="297"/>
    </location>
</feature>
<feature type="region of interest" description="Disordered" evidence="3">
    <location>
        <begin position="103"/>
        <end position="124"/>
    </location>
</feature>
<dbReference type="InterPro" id="IPR050511">
    <property type="entry name" value="AMPK_gamma/SDS23_families"/>
</dbReference>
<comment type="caution">
    <text evidence="5">The sequence shown here is derived from an EMBL/GenBank/DDBJ whole genome shotgun (WGS) entry which is preliminary data.</text>
</comment>
<organism evidence="5 6">
    <name type="scientific">Entomortierella chlamydospora</name>
    <dbReference type="NCBI Taxonomy" id="101097"/>
    <lineage>
        <taxon>Eukaryota</taxon>
        <taxon>Fungi</taxon>
        <taxon>Fungi incertae sedis</taxon>
        <taxon>Mucoromycota</taxon>
        <taxon>Mortierellomycotina</taxon>
        <taxon>Mortierellomycetes</taxon>
        <taxon>Mortierellales</taxon>
        <taxon>Mortierellaceae</taxon>
        <taxon>Entomortierella</taxon>
    </lineage>
</organism>
<evidence type="ECO:0000313" key="6">
    <source>
        <dbReference type="Proteomes" id="UP000703661"/>
    </source>
</evidence>
<keyword evidence="1" id="KW-0677">Repeat</keyword>
<protein>
    <recommendedName>
        <fullName evidence="4">CBS domain-containing protein</fullName>
    </recommendedName>
</protein>
<reference evidence="5" key="1">
    <citation type="journal article" date="2020" name="Fungal Divers.">
        <title>Resolving the Mortierellaceae phylogeny through synthesis of multi-gene phylogenetics and phylogenomics.</title>
        <authorList>
            <person name="Vandepol N."/>
            <person name="Liber J."/>
            <person name="Desiro A."/>
            <person name="Na H."/>
            <person name="Kennedy M."/>
            <person name="Barry K."/>
            <person name="Grigoriev I.V."/>
            <person name="Miller A.N."/>
            <person name="O'Donnell K."/>
            <person name="Stajich J.E."/>
            <person name="Bonito G."/>
        </authorList>
    </citation>
    <scope>NUCLEOTIDE SEQUENCE</scope>
    <source>
        <strain evidence="5">NRRL 2769</strain>
    </source>
</reference>
<name>A0A9P6SU16_9FUNG</name>
<feature type="domain" description="CBS" evidence="4">
    <location>
        <begin position="70"/>
        <end position="137"/>
    </location>
</feature>
<dbReference type="Proteomes" id="UP000703661">
    <property type="component" value="Unassembled WGS sequence"/>
</dbReference>
<proteinExistence type="predicted"/>
<evidence type="ECO:0000256" key="3">
    <source>
        <dbReference type="SAM" id="MobiDB-lite"/>
    </source>
</evidence>
<evidence type="ECO:0000256" key="2">
    <source>
        <dbReference type="ARBA" id="ARBA00023122"/>
    </source>
</evidence>
<dbReference type="Pfam" id="PF00571">
    <property type="entry name" value="CBS"/>
    <property type="match status" value="1"/>
</dbReference>
<keyword evidence="2" id="KW-0129">CBS domain</keyword>
<dbReference type="Gene3D" id="3.10.580.10">
    <property type="entry name" value="CBS-domain"/>
    <property type="match status" value="2"/>
</dbReference>
<dbReference type="PANTHER" id="PTHR13780:SF128">
    <property type="entry name" value="CBS DOMAIN-CONTAINING PROTEIN"/>
    <property type="match status" value="1"/>
</dbReference>
<keyword evidence="6" id="KW-1185">Reference proteome</keyword>
<evidence type="ECO:0000256" key="1">
    <source>
        <dbReference type="ARBA" id="ARBA00022737"/>
    </source>
</evidence>
<feature type="non-terminal residue" evidence="5">
    <location>
        <position position="1"/>
    </location>
</feature>
<accession>A0A9P6SU16</accession>
<dbReference type="AlphaFoldDB" id="A0A9P6SU16"/>
<dbReference type="InterPro" id="IPR046342">
    <property type="entry name" value="CBS_dom_sf"/>
</dbReference>
<dbReference type="InterPro" id="IPR000644">
    <property type="entry name" value="CBS_dom"/>
</dbReference>
<evidence type="ECO:0000259" key="4">
    <source>
        <dbReference type="SMART" id="SM00116"/>
    </source>
</evidence>